<evidence type="ECO:0000313" key="7">
    <source>
        <dbReference type="EMBL" id="KNA89425.1"/>
    </source>
</evidence>
<evidence type="ECO:0000259" key="6">
    <source>
        <dbReference type="PROSITE" id="PS50977"/>
    </source>
</evidence>
<evidence type="ECO:0000256" key="2">
    <source>
        <dbReference type="ARBA" id="ARBA00023125"/>
    </source>
</evidence>
<organism evidence="7 8">
    <name type="scientific">Gordonia jacobaea</name>
    <dbReference type="NCBI Taxonomy" id="122202"/>
    <lineage>
        <taxon>Bacteria</taxon>
        <taxon>Bacillati</taxon>
        <taxon>Actinomycetota</taxon>
        <taxon>Actinomycetes</taxon>
        <taxon>Mycobacteriales</taxon>
        <taxon>Gordoniaceae</taxon>
        <taxon>Gordonia</taxon>
    </lineage>
</organism>
<feature type="region of interest" description="Disordered" evidence="5">
    <location>
        <begin position="1"/>
        <end position="27"/>
    </location>
</feature>
<feature type="DNA-binding region" description="H-T-H motif" evidence="4">
    <location>
        <begin position="46"/>
        <end position="65"/>
    </location>
</feature>
<keyword evidence="3" id="KW-0804">Transcription</keyword>
<protein>
    <submittedName>
        <fullName evidence="7">TetR family transcriptional regulator</fullName>
    </submittedName>
</protein>
<keyword evidence="2 4" id="KW-0238">DNA-binding</keyword>
<dbReference type="InterPro" id="IPR050109">
    <property type="entry name" value="HTH-type_TetR-like_transc_reg"/>
</dbReference>
<evidence type="ECO:0000256" key="4">
    <source>
        <dbReference type="PROSITE-ProRule" id="PRU00335"/>
    </source>
</evidence>
<dbReference type="EMBL" id="LDTZ01000025">
    <property type="protein sequence ID" value="KNA89425.1"/>
    <property type="molecule type" value="Genomic_DNA"/>
</dbReference>
<dbReference type="InterPro" id="IPR009057">
    <property type="entry name" value="Homeodomain-like_sf"/>
</dbReference>
<dbReference type="InterPro" id="IPR036271">
    <property type="entry name" value="Tet_transcr_reg_TetR-rel_C_sf"/>
</dbReference>
<evidence type="ECO:0000313" key="8">
    <source>
        <dbReference type="Proteomes" id="UP000037247"/>
    </source>
</evidence>
<evidence type="ECO:0000256" key="1">
    <source>
        <dbReference type="ARBA" id="ARBA00023015"/>
    </source>
</evidence>
<dbReference type="SUPFAM" id="SSF46689">
    <property type="entry name" value="Homeodomain-like"/>
    <property type="match status" value="1"/>
</dbReference>
<name>A0ABR5I6U8_9ACTN</name>
<dbReference type="PANTHER" id="PTHR30055">
    <property type="entry name" value="HTH-TYPE TRANSCRIPTIONAL REGULATOR RUTR"/>
    <property type="match status" value="1"/>
</dbReference>
<dbReference type="Gene3D" id="1.10.357.10">
    <property type="entry name" value="Tetracycline Repressor, domain 2"/>
    <property type="match status" value="1"/>
</dbReference>
<keyword evidence="1" id="KW-0805">Transcription regulation</keyword>
<reference evidence="7 8" key="1">
    <citation type="submission" date="2015-05" db="EMBL/GenBank/DDBJ databases">
        <title>Draft genome sequence of the bacterium Gordonia jacobaea a new member of the Gordonia genus.</title>
        <authorList>
            <person name="Jimenez-Galisteo G."/>
            <person name="Dominguez A."/>
            <person name="Munoz E."/>
            <person name="Vinas M."/>
        </authorList>
    </citation>
    <scope>NUCLEOTIDE SEQUENCE [LARGE SCALE GENOMIC DNA]</scope>
    <source>
        <strain evidence="8">mv1</strain>
    </source>
</reference>
<gene>
    <name evidence="7" type="ORF">ABW18_20705</name>
</gene>
<dbReference type="SUPFAM" id="SSF48498">
    <property type="entry name" value="Tetracyclin repressor-like, C-terminal domain"/>
    <property type="match status" value="1"/>
</dbReference>
<keyword evidence="8" id="KW-1185">Reference proteome</keyword>
<comment type="caution">
    <text evidence="7">The sequence shown here is derived from an EMBL/GenBank/DDBJ whole genome shotgun (WGS) entry which is preliminary data.</text>
</comment>
<accession>A0ABR5I6U8</accession>
<dbReference type="InterPro" id="IPR001647">
    <property type="entry name" value="HTH_TetR"/>
</dbReference>
<dbReference type="PANTHER" id="PTHR30055:SF234">
    <property type="entry name" value="HTH-TYPE TRANSCRIPTIONAL REGULATOR BETI"/>
    <property type="match status" value="1"/>
</dbReference>
<evidence type="ECO:0000256" key="3">
    <source>
        <dbReference type="ARBA" id="ARBA00023163"/>
    </source>
</evidence>
<dbReference type="PROSITE" id="PS50977">
    <property type="entry name" value="HTH_TETR_2"/>
    <property type="match status" value="1"/>
</dbReference>
<dbReference type="Pfam" id="PF21597">
    <property type="entry name" value="TetR_C_43"/>
    <property type="match status" value="1"/>
</dbReference>
<dbReference type="Proteomes" id="UP000037247">
    <property type="component" value="Unassembled WGS sequence"/>
</dbReference>
<evidence type="ECO:0000256" key="5">
    <source>
        <dbReference type="SAM" id="MobiDB-lite"/>
    </source>
</evidence>
<dbReference type="InterPro" id="IPR049445">
    <property type="entry name" value="TetR_SbtR-like_C"/>
</dbReference>
<proteinExistence type="predicted"/>
<sequence length="205" mass="22163">MSATDHTGAATSREGRPSNQRADAQRNRGAILMATPIALRKNPDASIADIAAEAGVGRMTLYGHFKTRAELIEAAVVESLKRGDDVLSEVPLDDDPAEALGRLVESSWTLVDQARGLLAAAQKELPAARIRELHETVEARMRNLLERGQREGRFRDDLPVSWLLTTTHVVINAAADEITAGRLDPSDAARFINAILQPAFAPPAD</sequence>
<feature type="domain" description="HTH tetR-type" evidence="6">
    <location>
        <begin position="25"/>
        <end position="83"/>
    </location>
</feature>
<dbReference type="Pfam" id="PF00440">
    <property type="entry name" value="TetR_N"/>
    <property type="match status" value="1"/>
</dbReference>
<dbReference type="RefSeq" id="WP_049700887.1">
    <property type="nucleotide sequence ID" value="NZ_JAQDQF010000001.1"/>
</dbReference>